<feature type="region of interest" description="Disordered" evidence="1">
    <location>
        <begin position="238"/>
        <end position="315"/>
    </location>
</feature>
<organism evidence="3 4">
    <name type="scientific">Rhodnius prolixus</name>
    <name type="common">Triatomid bug</name>
    <dbReference type="NCBI Taxonomy" id="13249"/>
    <lineage>
        <taxon>Eukaryota</taxon>
        <taxon>Metazoa</taxon>
        <taxon>Ecdysozoa</taxon>
        <taxon>Arthropoda</taxon>
        <taxon>Hexapoda</taxon>
        <taxon>Insecta</taxon>
        <taxon>Pterygota</taxon>
        <taxon>Neoptera</taxon>
        <taxon>Paraneoptera</taxon>
        <taxon>Hemiptera</taxon>
        <taxon>Heteroptera</taxon>
        <taxon>Panheteroptera</taxon>
        <taxon>Cimicomorpha</taxon>
        <taxon>Reduviidae</taxon>
        <taxon>Triatominae</taxon>
        <taxon>Rhodnius</taxon>
    </lineage>
</organism>
<dbReference type="VEuPathDB" id="VectorBase:RPRC005508"/>
<dbReference type="HOGENOM" id="CLU_471200_0_0_1"/>
<proteinExistence type="predicted"/>
<feature type="domain" description="C2H2-type" evidence="2">
    <location>
        <begin position="79"/>
        <end position="102"/>
    </location>
</feature>
<dbReference type="Proteomes" id="UP000015103">
    <property type="component" value="Unassembled WGS sequence"/>
</dbReference>
<dbReference type="eggNOG" id="ENOG502SYNB">
    <property type="taxonomic scope" value="Eukaryota"/>
</dbReference>
<dbReference type="SMART" id="SM00355">
    <property type="entry name" value="ZnF_C2H2"/>
    <property type="match status" value="2"/>
</dbReference>
<feature type="compositionally biased region" description="Basic and acidic residues" evidence="1">
    <location>
        <begin position="286"/>
        <end position="315"/>
    </location>
</feature>
<dbReference type="EMBL" id="ACPB03010082">
    <property type="status" value="NOT_ANNOTATED_CDS"/>
    <property type="molecule type" value="Genomic_DNA"/>
</dbReference>
<sequence length="579" mass="67979">METSLQATDDQANQEFLNLVQVKQEADEEPHIVYDDKEQWAFLFNDAVNELKPEIANINNENVVLADNVEDYLSEDEIQKCHWCSYTTTESLELIEHDFEKHSRFFQGRRIYKSYKCPSCEYTSIDPANIRSHFESSHSKFPEPDDSNSRKENRAYNLQRNTKKKKRKQSWQTKLSKQREQRRLIRELEQNGLIPKPKNVASDEQRLKRMLQARKYRAALSPEALSRRRIKDAARMRMKRAMEPEEVKAERRRKQAQHAREKRATETPQQLEYRRTMQRNRAKVRRSLETEEQRERRKERERLRARERRATMTTDKKERIKEVERLRKRYARQKTNVSISNDFVHSAELLASSLATCENPYQQLNNLCTYPQNCIENEDDLMRFCTVSMHMLTDSNSTPTTLSNTAAIKTNKKRVRSRSKVNSDEKSSEAVSYETLTTSSRVSSLSTELSSEQQPYTVKHLDIMARLHSEIDTVNSFWKSTDTMTSQVTEKPAIVEIKKEVVIKEEDELLIPDEILHQEDQSESVSVSDLQESHESKIEVVLPLEVQEDSTLNCLKYSPLTKMDKINKLLERMSGKSEN</sequence>
<feature type="region of interest" description="Disordered" evidence="1">
    <location>
        <begin position="395"/>
        <end position="432"/>
    </location>
</feature>
<keyword evidence="4" id="KW-1185">Reference proteome</keyword>
<dbReference type="AlphaFoldDB" id="T1HN84"/>
<evidence type="ECO:0000256" key="1">
    <source>
        <dbReference type="SAM" id="MobiDB-lite"/>
    </source>
</evidence>
<evidence type="ECO:0000313" key="4">
    <source>
        <dbReference type="Proteomes" id="UP000015103"/>
    </source>
</evidence>
<dbReference type="InParanoid" id="T1HN84"/>
<dbReference type="EnsemblMetazoa" id="RPRC005508-RA">
    <property type="protein sequence ID" value="RPRC005508-PA"/>
    <property type="gene ID" value="RPRC005508"/>
</dbReference>
<feature type="compositionally biased region" description="Polar residues" evidence="1">
    <location>
        <begin position="395"/>
        <end position="408"/>
    </location>
</feature>
<protein>
    <recommendedName>
        <fullName evidence="2">C2H2-type domain-containing protein</fullName>
    </recommendedName>
</protein>
<evidence type="ECO:0000259" key="2">
    <source>
        <dbReference type="SMART" id="SM00355"/>
    </source>
</evidence>
<feature type="compositionally biased region" description="Basic and acidic residues" evidence="1">
    <location>
        <begin position="238"/>
        <end position="249"/>
    </location>
</feature>
<feature type="compositionally biased region" description="Basic residues" evidence="1">
    <location>
        <begin position="276"/>
        <end position="285"/>
    </location>
</feature>
<dbReference type="STRING" id="13249.T1HN84"/>
<reference evidence="3" key="1">
    <citation type="submission" date="2015-05" db="UniProtKB">
        <authorList>
            <consortium name="EnsemblMetazoa"/>
        </authorList>
    </citation>
    <scope>IDENTIFICATION</scope>
</reference>
<feature type="compositionally biased region" description="Basic and acidic residues" evidence="1">
    <location>
        <begin position="135"/>
        <end position="154"/>
    </location>
</feature>
<name>T1HN84_RHOPR</name>
<feature type="compositionally biased region" description="Basic residues" evidence="1">
    <location>
        <begin position="410"/>
        <end position="419"/>
    </location>
</feature>
<dbReference type="InterPro" id="IPR013087">
    <property type="entry name" value="Znf_C2H2_type"/>
</dbReference>
<feature type="domain" description="C2H2-type" evidence="2">
    <location>
        <begin position="115"/>
        <end position="138"/>
    </location>
</feature>
<accession>T1HN84</accession>
<evidence type="ECO:0000313" key="3">
    <source>
        <dbReference type="EnsemblMetazoa" id="RPRC005508-PA"/>
    </source>
</evidence>
<feature type="region of interest" description="Disordered" evidence="1">
    <location>
        <begin position="135"/>
        <end position="180"/>
    </location>
</feature>